<evidence type="ECO:0000259" key="8">
    <source>
        <dbReference type="Pfam" id="PF04116"/>
    </source>
</evidence>
<feature type="domain" description="Fatty acid hydroxylase" evidence="8">
    <location>
        <begin position="127"/>
        <end position="259"/>
    </location>
</feature>
<evidence type="ECO:0000256" key="3">
    <source>
        <dbReference type="ARBA" id="ARBA00022989"/>
    </source>
</evidence>
<organism evidence="9 10">
    <name type="scientific">Penaeus vannamei</name>
    <name type="common">Whiteleg shrimp</name>
    <name type="synonym">Litopenaeus vannamei</name>
    <dbReference type="NCBI Taxonomy" id="6689"/>
    <lineage>
        <taxon>Eukaryota</taxon>
        <taxon>Metazoa</taxon>
        <taxon>Ecdysozoa</taxon>
        <taxon>Arthropoda</taxon>
        <taxon>Crustacea</taxon>
        <taxon>Multicrustacea</taxon>
        <taxon>Malacostraca</taxon>
        <taxon>Eumalacostraca</taxon>
        <taxon>Eucarida</taxon>
        <taxon>Decapoda</taxon>
        <taxon>Dendrobranchiata</taxon>
        <taxon>Penaeoidea</taxon>
        <taxon>Penaeidae</taxon>
        <taxon>Penaeus</taxon>
    </lineage>
</organism>
<reference evidence="9 10" key="2">
    <citation type="submission" date="2019-01" db="EMBL/GenBank/DDBJ databases">
        <title>The decoding of complex shrimp genome reveals the adaptation for benthos swimmer, frequently molting mechanism and breeding impact on genome.</title>
        <authorList>
            <person name="Sun Y."/>
            <person name="Gao Y."/>
            <person name="Yu Y."/>
        </authorList>
    </citation>
    <scope>NUCLEOTIDE SEQUENCE [LARGE SCALE GENOMIC DNA]</scope>
    <source>
        <tissue evidence="9">Muscle</tissue>
    </source>
</reference>
<dbReference type="InterPro" id="IPR006694">
    <property type="entry name" value="Fatty_acid_hydroxylase"/>
</dbReference>
<evidence type="ECO:0000313" key="10">
    <source>
        <dbReference type="Proteomes" id="UP000283509"/>
    </source>
</evidence>
<dbReference type="GO" id="GO:0050479">
    <property type="term" value="F:glyceryl-ether monooxygenase activity"/>
    <property type="evidence" value="ECO:0007669"/>
    <property type="project" value="TreeGrafter"/>
</dbReference>
<feature type="transmembrane region" description="Helical" evidence="7">
    <location>
        <begin position="177"/>
        <end position="198"/>
    </location>
</feature>
<keyword evidence="4" id="KW-0560">Oxidoreductase</keyword>
<sequence length="392" mass="44038">MNASVNESAAPGSLFAEALPGGAVCKGDVCRGSMWHPGIEDDPATIPRYTLQGLWWLVWLVGVEYVALWWQGARLPDLHDNIMSLVHGTLYEVSKLFVRGLEYGVYVWAWNKYSIFPPLGNSFLEILCVIVLVDFGFYWFHRASHEIMVLWAVHQVHHSGEEFTVSVGLRNSPLQRLFSWVFYLPLAVLGVPPAHMLAHVQFSALYQCWIHTETIRTVGPLEYVFNTPAHHRVHHGCNKYCLDKNYGGIFIVWDRLFGTFQPELPDQEIVYGIVYQPSAFNPLYHQVFYLAGALKKARSMSTWGDFVAALVKGPSWAPGSPWTGWEEDKLDEVIADAIVFLGQWVSVWGALAKCDRSPVHLARHSTQGLSIDLDSLCLSGDPRSHATSVTVA</sequence>
<dbReference type="InterPro" id="IPR051689">
    <property type="entry name" value="Sterol_desaturase/TMEM195"/>
</dbReference>
<dbReference type="Pfam" id="PF04116">
    <property type="entry name" value="FA_hydroxylase"/>
    <property type="match status" value="1"/>
</dbReference>
<dbReference type="AlphaFoldDB" id="A0A3R7M5L4"/>
<protein>
    <submittedName>
        <fullName evidence="9">Putative alkylglycerol monooxygenase-like</fullName>
    </submittedName>
</protein>
<evidence type="ECO:0000256" key="5">
    <source>
        <dbReference type="ARBA" id="ARBA00023098"/>
    </source>
</evidence>
<dbReference type="Proteomes" id="UP000283509">
    <property type="component" value="Unassembled WGS sequence"/>
</dbReference>
<feature type="transmembrane region" description="Helical" evidence="7">
    <location>
        <begin position="53"/>
        <end position="70"/>
    </location>
</feature>
<dbReference type="GO" id="GO:0005783">
    <property type="term" value="C:endoplasmic reticulum"/>
    <property type="evidence" value="ECO:0007669"/>
    <property type="project" value="TreeGrafter"/>
</dbReference>
<comment type="caution">
    <text evidence="9">The sequence shown here is derived from an EMBL/GenBank/DDBJ whole genome shotgun (WGS) entry which is preliminary data.</text>
</comment>
<dbReference type="GO" id="GO:0008610">
    <property type="term" value="P:lipid biosynthetic process"/>
    <property type="evidence" value="ECO:0007669"/>
    <property type="project" value="InterPro"/>
</dbReference>
<proteinExistence type="predicted"/>
<evidence type="ECO:0000313" key="9">
    <source>
        <dbReference type="EMBL" id="ROT72627.1"/>
    </source>
</evidence>
<keyword evidence="5" id="KW-0443">Lipid metabolism</keyword>
<gene>
    <name evidence="9" type="ORF">C7M84_008988</name>
</gene>
<accession>A0A3R7M5L4</accession>
<keyword evidence="6 7" id="KW-0472">Membrane</keyword>
<dbReference type="PANTHER" id="PTHR21624:SF1">
    <property type="entry name" value="ALKYLGLYCEROL MONOOXYGENASE"/>
    <property type="match status" value="1"/>
</dbReference>
<dbReference type="PANTHER" id="PTHR21624">
    <property type="entry name" value="STEROL DESATURASE-RELATED PROTEIN"/>
    <property type="match status" value="1"/>
</dbReference>
<keyword evidence="2 7" id="KW-0812">Transmembrane</keyword>
<dbReference type="GO" id="GO:0006643">
    <property type="term" value="P:membrane lipid metabolic process"/>
    <property type="evidence" value="ECO:0007669"/>
    <property type="project" value="TreeGrafter"/>
</dbReference>
<evidence type="ECO:0000256" key="4">
    <source>
        <dbReference type="ARBA" id="ARBA00023002"/>
    </source>
</evidence>
<keyword evidence="10" id="KW-1185">Reference proteome</keyword>
<dbReference type="GO" id="GO:0016020">
    <property type="term" value="C:membrane"/>
    <property type="evidence" value="ECO:0007669"/>
    <property type="project" value="GOC"/>
</dbReference>
<feature type="transmembrane region" description="Helical" evidence="7">
    <location>
        <begin position="122"/>
        <end position="140"/>
    </location>
</feature>
<dbReference type="STRING" id="6689.A0A3R7M5L4"/>
<keyword evidence="9" id="KW-0503">Monooxygenase</keyword>
<evidence type="ECO:0000256" key="7">
    <source>
        <dbReference type="SAM" id="Phobius"/>
    </source>
</evidence>
<evidence type="ECO:0000256" key="2">
    <source>
        <dbReference type="ARBA" id="ARBA00022692"/>
    </source>
</evidence>
<dbReference type="OrthoDB" id="6354873at2759"/>
<reference evidence="9 10" key="1">
    <citation type="submission" date="2018-04" db="EMBL/GenBank/DDBJ databases">
        <authorList>
            <person name="Zhang X."/>
            <person name="Yuan J."/>
            <person name="Li F."/>
            <person name="Xiang J."/>
        </authorList>
    </citation>
    <scope>NUCLEOTIDE SEQUENCE [LARGE SCALE GENOMIC DNA]</scope>
    <source>
        <tissue evidence="9">Muscle</tissue>
    </source>
</reference>
<dbReference type="EMBL" id="QCYY01002126">
    <property type="protein sequence ID" value="ROT72627.1"/>
    <property type="molecule type" value="Genomic_DNA"/>
</dbReference>
<name>A0A3R7M5L4_PENVA</name>
<comment type="subcellular location">
    <subcellularLocation>
        <location evidence="1">Endomembrane system</location>
        <topology evidence="1">Multi-pass membrane protein</topology>
    </subcellularLocation>
</comment>
<evidence type="ECO:0000256" key="1">
    <source>
        <dbReference type="ARBA" id="ARBA00004127"/>
    </source>
</evidence>
<keyword evidence="3 7" id="KW-1133">Transmembrane helix</keyword>
<dbReference type="GO" id="GO:0005506">
    <property type="term" value="F:iron ion binding"/>
    <property type="evidence" value="ECO:0007669"/>
    <property type="project" value="InterPro"/>
</dbReference>
<evidence type="ECO:0000256" key="6">
    <source>
        <dbReference type="ARBA" id="ARBA00023136"/>
    </source>
</evidence>